<feature type="signal peptide" evidence="1">
    <location>
        <begin position="1"/>
        <end position="27"/>
    </location>
</feature>
<dbReference type="Proteomes" id="UP001163850">
    <property type="component" value="Unassembled WGS sequence"/>
</dbReference>
<protein>
    <submittedName>
        <fullName evidence="2">Uncharacterized protein</fullName>
    </submittedName>
</protein>
<dbReference type="EMBL" id="MU802158">
    <property type="protein sequence ID" value="KAJ3980794.1"/>
    <property type="molecule type" value="Genomic_DNA"/>
</dbReference>
<feature type="chain" id="PRO_5041201539" evidence="1">
    <location>
        <begin position="28"/>
        <end position="87"/>
    </location>
</feature>
<keyword evidence="1" id="KW-0732">Signal</keyword>
<evidence type="ECO:0000313" key="2">
    <source>
        <dbReference type="EMBL" id="KAJ3980794.1"/>
    </source>
</evidence>
<gene>
    <name evidence="2" type="ORF">F5890DRAFT_1539644</name>
</gene>
<evidence type="ECO:0000256" key="1">
    <source>
        <dbReference type="SAM" id="SignalP"/>
    </source>
</evidence>
<organism evidence="2 3">
    <name type="scientific">Lentinula detonsa</name>
    <dbReference type="NCBI Taxonomy" id="2804962"/>
    <lineage>
        <taxon>Eukaryota</taxon>
        <taxon>Fungi</taxon>
        <taxon>Dikarya</taxon>
        <taxon>Basidiomycota</taxon>
        <taxon>Agaricomycotina</taxon>
        <taxon>Agaricomycetes</taxon>
        <taxon>Agaricomycetidae</taxon>
        <taxon>Agaricales</taxon>
        <taxon>Marasmiineae</taxon>
        <taxon>Omphalotaceae</taxon>
        <taxon>Lentinula</taxon>
    </lineage>
</organism>
<sequence>MSFISLIFSKFSALLVLLTAAVIEVYAVPIFPNAPSTTTIHSSAVRVKFQPDDAVIAGYLWVPKVSSLLLYIPQVDLPSQNPSLTFI</sequence>
<comment type="caution">
    <text evidence="2">The sequence shown here is derived from an EMBL/GenBank/DDBJ whole genome shotgun (WGS) entry which is preliminary data.</text>
</comment>
<dbReference type="AlphaFoldDB" id="A0AA38PS92"/>
<name>A0AA38PS92_9AGAR</name>
<reference evidence="2" key="1">
    <citation type="submission" date="2022-08" db="EMBL/GenBank/DDBJ databases">
        <authorList>
            <consortium name="DOE Joint Genome Institute"/>
            <person name="Min B."/>
            <person name="Riley R."/>
            <person name="Sierra-Patev S."/>
            <person name="Naranjo-Ortiz M."/>
            <person name="Looney B."/>
            <person name="Konkel Z."/>
            <person name="Slot J.C."/>
            <person name="Sakamoto Y."/>
            <person name="Steenwyk J.L."/>
            <person name="Rokas A."/>
            <person name="Carro J."/>
            <person name="Camarero S."/>
            <person name="Ferreira P."/>
            <person name="Molpeceres G."/>
            <person name="Ruiz-Duenas F.J."/>
            <person name="Serrano A."/>
            <person name="Henrissat B."/>
            <person name="Drula E."/>
            <person name="Hughes K.W."/>
            <person name="Mata J.L."/>
            <person name="Ishikawa N.K."/>
            <person name="Vargas-Isla R."/>
            <person name="Ushijima S."/>
            <person name="Smith C.A."/>
            <person name="Ahrendt S."/>
            <person name="Andreopoulos W."/>
            <person name="He G."/>
            <person name="Labutti K."/>
            <person name="Lipzen A."/>
            <person name="Ng V."/>
            <person name="Sandor L."/>
            <person name="Barry K."/>
            <person name="Martinez A.T."/>
            <person name="Xiao Y."/>
            <person name="Gibbons J.G."/>
            <person name="Terashima K."/>
            <person name="Hibbett D.S."/>
            <person name="Grigoriev I.V."/>
        </authorList>
    </citation>
    <scope>NUCLEOTIDE SEQUENCE</scope>
    <source>
        <strain evidence="2">TFB7829</strain>
    </source>
</reference>
<evidence type="ECO:0000313" key="3">
    <source>
        <dbReference type="Proteomes" id="UP001163850"/>
    </source>
</evidence>
<proteinExistence type="predicted"/>
<accession>A0AA38PS92</accession>